<dbReference type="Proteomes" id="UP001153332">
    <property type="component" value="Unassembled WGS sequence"/>
</dbReference>
<sequence length="136" mass="14911">MRKRGTHGAVHARQSRRRRGSSQCQGMGGIVERDLVSSSISTVHRPGRQRNSDGVGERSAAPIQDGLAPCAWGRRVSAYPRSPWREREPEQDCGAHRVERQPPQSEWAAGIRTRPGTVRLRVSHGTAGLGYGHDGV</sequence>
<protein>
    <submittedName>
        <fullName evidence="1">Uncharacterized protein</fullName>
    </submittedName>
</protein>
<gene>
    <name evidence="1" type="ORF">O1611_g7794</name>
</gene>
<reference evidence="1" key="1">
    <citation type="submission" date="2022-12" db="EMBL/GenBank/DDBJ databases">
        <title>Genome Sequence of Lasiodiplodia mahajangana.</title>
        <authorList>
            <person name="Buettner E."/>
        </authorList>
    </citation>
    <scope>NUCLEOTIDE SEQUENCE</scope>
    <source>
        <strain evidence="1">VT137</strain>
    </source>
</reference>
<proteinExistence type="predicted"/>
<keyword evidence="2" id="KW-1185">Reference proteome</keyword>
<dbReference type="EMBL" id="JAPUUL010002151">
    <property type="protein sequence ID" value="KAJ8125846.1"/>
    <property type="molecule type" value="Genomic_DNA"/>
</dbReference>
<accession>A0ACC2JEG9</accession>
<evidence type="ECO:0000313" key="2">
    <source>
        <dbReference type="Proteomes" id="UP001153332"/>
    </source>
</evidence>
<organism evidence="1 2">
    <name type="scientific">Lasiodiplodia mahajangana</name>
    <dbReference type="NCBI Taxonomy" id="1108764"/>
    <lineage>
        <taxon>Eukaryota</taxon>
        <taxon>Fungi</taxon>
        <taxon>Dikarya</taxon>
        <taxon>Ascomycota</taxon>
        <taxon>Pezizomycotina</taxon>
        <taxon>Dothideomycetes</taxon>
        <taxon>Dothideomycetes incertae sedis</taxon>
        <taxon>Botryosphaeriales</taxon>
        <taxon>Botryosphaeriaceae</taxon>
        <taxon>Lasiodiplodia</taxon>
    </lineage>
</organism>
<name>A0ACC2JEG9_9PEZI</name>
<evidence type="ECO:0000313" key="1">
    <source>
        <dbReference type="EMBL" id="KAJ8125846.1"/>
    </source>
</evidence>
<comment type="caution">
    <text evidence="1">The sequence shown here is derived from an EMBL/GenBank/DDBJ whole genome shotgun (WGS) entry which is preliminary data.</text>
</comment>